<dbReference type="KEGG" id="paun:MJA45_08565"/>
<dbReference type="InterPro" id="IPR006175">
    <property type="entry name" value="YjgF/YER057c/UK114"/>
</dbReference>
<dbReference type="PANTHER" id="PTHR11803:SF58">
    <property type="entry name" value="PROTEIN HMF1-RELATED"/>
    <property type="match status" value="1"/>
</dbReference>
<keyword evidence="3" id="KW-1185">Reference proteome</keyword>
<dbReference type="Pfam" id="PF01042">
    <property type="entry name" value="Ribonuc_L-PSP"/>
    <property type="match status" value="1"/>
</dbReference>
<evidence type="ECO:0000313" key="2">
    <source>
        <dbReference type="EMBL" id="WNQ13063.1"/>
    </source>
</evidence>
<accession>A0AA96RH74</accession>
<gene>
    <name evidence="2" type="ORF">MJA45_08565</name>
</gene>
<evidence type="ECO:0000256" key="1">
    <source>
        <dbReference type="ARBA" id="ARBA00010552"/>
    </source>
</evidence>
<sequence length="125" mass="14028">MDDKALSSPKKKMPFSMGVETDRYVYVSGQGGLDLGTGEIVGPDLEAQTVKTMENIREVLASFKLDLSDIVKVNVYLSDRSLYGEFNEIYARFFQEPYPARTLVYCELNYDLLVEIDAIAAVRNG</sequence>
<organism evidence="2 3">
    <name type="scientific">Paenibacillus aurantius</name>
    <dbReference type="NCBI Taxonomy" id="2918900"/>
    <lineage>
        <taxon>Bacteria</taxon>
        <taxon>Bacillati</taxon>
        <taxon>Bacillota</taxon>
        <taxon>Bacilli</taxon>
        <taxon>Bacillales</taxon>
        <taxon>Paenibacillaceae</taxon>
        <taxon>Paenibacillus</taxon>
    </lineage>
</organism>
<dbReference type="RefSeq" id="WP_315606843.1">
    <property type="nucleotide sequence ID" value="NZ_CP130318.1"/>
</dbReference>
<comment type="similarity">
    <text evidence="1">Belongs to the RutC family.</text>
</comment>
<dbReference type="EMBL" id="CP130318">
    <property type="protein sequence ID" value="WNQ13063.1"/>
    <property type="molecule type" value="Genomic_DNA"/>
</dbReference>
<name>A0AA96RH74_9BACL</name>
<dbReference type="Proteomes" id="UP001305702">
    <property type="component" value="Chromosome"/>
</dbReference>
<protein>
    <submittedName>
        <fullName evidence="2">RidA family protein</fullName>
        <ecNumber evidence="2">3.5.-.-</ecNumber>
    </submittedName>
</protein>
<keyword evidence="2" id="KW-0378">Hydrolase</keyword>
<dbReference type="SUPFAM" id="SSF55298">
    <property type="entry name" value="YjgF-like"/>
    <property type="match status" value="1"/>
</dbReference>
<proteinExistence type="inferred from homology"/>
<dbReference type="GO" id="GO:0005829">
    <property type="term" value="C:cytosol"/>
    <property type="evidence" value="ECO:0007669"/>
    <property type="project" value="TreeGrafter"/>
</dbReference>
<dbReference type="AlphaFoldDB" id="A0AA96RH74"/>
<dbReference type="EC" id="3.5.-.-" evidence="2"/>
<dbReference type="GO" id="GO:0019239">
    <property type="term" value="F:deaminase activity"/>
    <property type="evidence" value="ECO:0007669"/>
    <property type="project" value="TreeGrafter"/>
</dbReference>
<evidence type="ECO:0000313" key="3">
    <source>
        <dbReference type="Proteomes" id="UP001305702"/>
    </source>
</evidence>
<dbReference type="PANTHER" id="PTHR11803">
    <property type="entry name" value="2-IMINOBUTANOATE/2-IMINOPROPANOATE DEAMINASE RIDA"/>
    <property type="match status" value="1"/>
</dbReference>
<dbReference type="Gene3D" id="3.30.1330.40">
    <property type="entry name" value="RutC-like"/>
    <property type="match status" value="1"/>
</dbReference>
<reference evidence="2 3" key="1">
    <citation type="submission" date="2022-02" db="EMBL/GenBank/DDBJ databases">
        <title>Paenibacillus sp. MBLB1776 Whole Genome Shotgun Sequencing.</title>
        <authorList>
            <person name="Hwang C.Y."/>
            <person name="Cho E.-S."/>
            <person name="Seo M.-J."/>
        </authorList>
    </citation>
    <scope>NUCLEOTIDE SEQUENCE [LARGE SCALE GENOMIC DNA]</scope>
    <source>
        <strain evidence="2 3">MBLB1776</strain>
    </source>
</reference>
<dbReference type="InterPro" id="IPR035959">
    <property type="entry name" value="RutC-like_sf"/>
</dbReference>
<dbReference type="CDD" id="cd00448">
    <property type="entry name" value="YjgF_YER057c_UK114_family"/>
    <property type="match status" value="1"/>
</dbReference>